<organism evidence="2 3">
    <name type="scientific">Pontiella sulfatireligans</name>
    <dbReference type="NCBI Taxonomy" id="2750658"/>
    <lineage>
        <taxon>Bacteria</taxon>
        <taxon>Pseudomonadati</taxon>
        <taxon>Kiritimatiellota</taxon>
        <taxon>Kiritimatiellia</taxon>
        <taxon>Kiritimatiellales</taxon>
        <taxon>Pontiellaceae</taxon>
        <taxon>Pontiella</taxon>
    </lineage>
</organism>
<dbReference type="AlphaFoldDB" id="A0A6C2UPU3"/>
<dbReference type="PROSITE" id="PS51462">
    <property type="entry name" value="NUDIX"/>
    <property type="match status" value="1"/>
</dbReference>
<feature type="domain" description="Nudix hydrolase" evidence="1">
    <location>
        <begin position="44"/>
        <end position="178"/>
    </location>
</feature>
<name>A0A6C2UPU3_9BACT</name>
<reference evidence="2 3" key="1">
    <citation type="submission" date="2019-04" db="EMBL/GenBank/DDBJ databases">
        <authorList>
            <person name="Van Vliet M D."/>
        </authorList>
    </citation>
    <scope>NUCLEOTIDE SEQUENCE [LARGE SCALE GENOMIC DNA]</scope>
    <source>
        <strain evidence="2 3">F21</strain>
    </source>
</reference>
<dbReference type="CDD" id="cd03674">
    <property type="entry name" value="NUDIX_Hydrolase"/>
    <property type="match status" value="1"/>
</dbReference>
<dbReference type="Gene3D" id="3.90.79.10">
    <property type="entry name" value="Nucleoside Triphosphate Pyrophosphohydrolase"/>
    <property type="match status" value="1"/>
</dbReference>
<dbReference type="SUPFAM" id="SSF55811">
    <property type="entry name" value="Nudix"/>
    <property type="match status" value="1"/>
</dbReference>
<dbReference type="InterPro" id="IPR000086">
    <property type="entry name" value="NUDIX_hydrolase_dom"/>
</dbReference>
<evidence type="ECO:0000313" key="2">
    <source>
        <dbReference type="EMBL" id="VGO22295.1"/>
    </source>
</evidence>
<dbReference type="Pfam" id="PF00293">
    <property type="entry name" value="NUDIX"/>
    <property type="match status" value="1"/>
</dbReference>
<dbReference type="EMBL" id="CAAHFH010000002">
    <property type="protein sequence ID" value="VGO22295.1"/>
    <property type="molecule type" value="Genomic_DNA"/>
</dbReference>
<dbReference type="PANTHER" id="PTHR43736">
    <property type="entry name" value="ADP-RIBOSE PYROPHOSPHATASE"/>
    <property type="match status" value="1"/>
</dbReference>
<dbReference type="Proteomes" id="UP000346198">
    <property type="component" value="Unassembled WGS sequence"/>
</dbReference>
<sequence>MHRTDLLQKLDAYQNERPDEAAVAQRLIDFVSANADCFERHLKIGHVTGSAWVVNQAGTHVLLTHHKKLNMWLQLGGHADGNSDILGAATREAIEESGLAGLKPVSTDIFDIDIHLIPERKSEPAHNHHDIRFAFQALETEEYVVSDESHDLAWAEIQSLEKYTTEESMLRMASKWLDR</sequence>
<dbReference type="RefSeq" id="WP_136063684.1">
    <property type="nucleotide sequence ID" value="NZ_CAAHFH010000002.1"/>
</dbReference>
<keyword evidence="3" id="KW-1185">Reference proteome</keyword>
<accession>A0A6C2UPU3</accession>
<proteinExistence type="predicted"/>
<protein>
    <recommendedName>
        <fullName evidence="1">Nudix hydrolase domain-containing protein</fullName>
    </recommendedName>
</protein>
<gene>
    <name evidence="2" type="ORF">SCARR_04377</name>
</gene>
<evidence type="ECO:0000313" key="3">
    <source>
        <dbReference type="Proteomes" id="UP000346198"/>
    </source>
</evidence>
<dbReference type="PANTHER" id="PTHR43736:SF1">
    <property type="entry name" value="DIHYDRONEOPTERIN TRIPHOSPHATE DIPHOSPHATASE"/>
    <property type="match status" value="1"/>
</dbReference>
<dbReference type="InterPro" id="IPR015797">
    <property type="entry name" value="NUDIX_hydrolase-like_dom_sf"/>
</dbReference>
<evidence type="ECO:0000259" key="1">
    <source>
        <dbReference type="PROSITE" id="PS51462"/>
    </source>
</evidence>